<evidence type="ECO:0000313" key="3">
    <source>
        <dbReference type="Proteomes" id="UP001398556"/>
    </source>
</evidence>
<dbReference type="Proteomes" id="UP001398556">
    <property type="component" value="Unassembled WGS sequence"/>
</dbReference>
<name>A0ABU9HJ92_9FLAO</name>
<proteinExistence type="predicted"/>
<evidence type="ECO:0000259" key="1">
    <source>
        <dbReference type="Pfam" id="PF08759"/>
    </source>
</evidence>
<feature type="domain" description="Glycosyltransferase GT-D fold" evidence="1">
    <location>
        <begin position="44"/>
        <end position="267"/>
    </location>
</feature>
<organism evidence="2 3">
    <name type="scientific">Flavobacterium flavipallidum</name>
    <dbReference type="NCBI Taxonomy" id="3139140"/>
    <lineage>
        <taxon>Bacteria</taxon>
        <taxon>Pseudomonadati</taxon>
        <taxon>Bacteroidota</taxon>
        <taxon>Flavobacteriia</taxon>
        <taxon>Flavobacteriales</taxon>
        <taxon>Flavobacteriaceae</taxon>
        <taxon>Flavobacterium</taxon>
    </lineage>
</organism>
<keyword evidence="3" id="KW-1185">Reference proteome</keyword>
<dbReference type="NCBIfam" id="TIGR03728">
    <property type="entry name" value="glyco_access_1"/>
    <property type="match status" value="1"/>
</dbReference>
<sequence>MKRQLYYIYWFFRTLPLRRNFPKYNVLSVEETITDIVTNKKSLSRFGDGEFRLVNRERNIVFQSLSNEIADRLSEVLNSKLPNHLVAIPSSFVSVKEFKREAKIHWLHFINQYGDQIAQSITNKKYVFGNAFISRFYIDYQSKKDAVKVVRLLKEIWNLKDVVIVEGEFSRLGVGNDLFGNAKTLQRIICPSKDAFSKYDTILEIAKLHGKHKLILIALGPTASVLAYDLAKSNYWAIDIGHVDVEYMWMLQNAKNKIPIKGRYVAEAASNENFEIQENDRELYRSSIICNI</sequence>
<comment type="caution">
    <text evidence="2">The sequence shown here is derived from an EMBL/GenBank/DDBJ whole genome shotgun (WGS) entry which is preliminary data.</text>
</comment>
<gene>
    <name evidence="2" type="ORF">AAEO59_03465</name>
</gene>
<dbReference type="EMBL" id="JBBYHU010000004">
    <property type="protein sequence ID" value="MEL1240100.1"/>
    <property type="molecule type" value="Genomic_DNA"/>
</dbReference>
<dbReference type="Pfam" id="PF08759">
    <property type="entry name" value="GT-D"/>
    <property type="match status" value="1"/>
</dbReference>
<reference evidence="2 3" key="1">
    <citation type="submission" date="2024-04" db="EMBL/GenBank/DDBJ databases">
        <title>Flavobacterium sp. DGU99 16S ribosomal RNA gene Genome sequencing and assembly.</title>
        <authorList>
            <person name="Park S."/>
        </authorList>
    </citation>
    <scope>NUCLEOTIDE SEQUENCE [LARGE SCALE GENOMIC DNA]</scope>
    <source>
        <strain evidence="2 3">DGU99</strain>
    </source>
</reference>
<protein>
    <submittedName>
        <fullName evidence="2">SP_1767 family glycosyltransferase</fullName>
    </submittedName>
</protein>
<dbReference type="InterPro" id="IPR014869">
    <property type="entry name" value="GT-D"/>
</dbReference>
<accession>A0ABU9HJ92</accession>
<dbReference type="RefSeq" id="WP_341699346.1">
    <property type="nucleotide sequence ID" value="NZ_JBBYHU010000004.1"/>
</dbReference>
<evidence type="ECO:0000313" key="2">
    <source>
        <dbReference type="EMBL" id="MEL1240100.1"/>
    </source>
</evidence>